<comment type="function">
    <text evidence="7">F-actin-capping proteins bind in a Ca(2+)-independent manner to the fast growing ends of actin filaments (barbed end) thereby blocking the exchange of subunits at these ends. Unlike other capping proteins (such as gelsolin and severin), these proteins do not sever actin filaments.</text>
</comment>
<reference evidence="8 9" key="1">
    <citation type="submission" date="2014-04" db="EMBL/GenBank/DDBJ databases">
        <authorList>
            <consortium name="International Citrus Genome Consortium"/>
            <person name="Gmitter F."/>
            <person name="Chen C."/>
            <person name="Farmerie W."/>
            <person name="Harkins T."/>
            <person name="Desany B."/>
            <person name="Mohiuddin M."/>
            <person name="Kodira C."/>
            <person name="Borodovsky M."/>
            <person name="Lomsadze A."/>
            <person name="Burns P."/>
            <person name="Jenkins J."/>
            <person name="Prochnik S."/>
            <person name="Shu S."/>
            <person name="Chapman J."/>
            <person name="Pitluck S."/>
            <person name="Schmutz J."/>
            <person name="Rokhsar D."/>
        </authorList>
    </citation>
    <scope>NUCLEOTIDE SEQUENCE</scope>
</reference>
<evidence type="ECO:0000256" key="1">
    <source>
        <dbReference type="ARBA" id="ARBA00004245"/>
    </source>
</evidence>
<evidence type="ECO:0000256" key="3">
    <source>
        <dbReference type="ARBA" id="ARBA00022467"/>
    </source>
</evidence>
<dbReference type="InterPro" id="IPR042276">
    <property type="entry name" value="CapZ_alpha/beta_2"/>
</dbReference>
<evidence type="ECO:0000256" key="6">
    <source>
        <dbReference type="ARBA" id="ARBA00023212"/>
    </source>
</evidence>
<accession>A0A067GW65</accession>
<evidence type="ECO:0000256" key="2">
    <source>
        <dbReference type="ARBA" id="ARBA00006039"/>
    </source>
</evidence>
<sequence length="100" mass="11248">GSKTAQGRRGHLEEGAWDAIHVIEVAPEEEGIARYCLTSTVMLSLTTDHESSGTFSLSGSIRRQVICHLNCYGVMFFETSWRMEFSCRLFSLRINNSCVQ</sequence>
<evidence type="ECO:0000256" key="5">
    <source>
        <dbReference type="ARBA" id="ARBA00023203"/>
    </source>
</evidence>
<feature type="non-terminal residue" evidence="8">
    <location>
        <position position="1"/>
    </location>
</feature>
<keyword evidence="6 7" id="KW-0206">Cytoskeleton</keyword>
<dbReference type="PANTHER" id="PTHR10619">
    <property type="entry name" value="F-ACTIN-CAPPING PROTEIN SUBUNIT BETA"/>
    <property type="match status" value="1"/>
</dbReference>
<evidence type="ECO:0000313" key="9">
    <source>
        <dbReference type="Proteomes" id="UP000027120"/>
    </source>
</evidence>
<dbReference type="GO" id="GO:0003779">
    <property type="term" value="F:actin binding"/>
    <property type="evidence" value="ECO:0007669"/>
    <property type="project" value="UniProtKB-KW"/>
</dbReference>
<comment type="subcellular location">
    <subcellularLocation>
        <location evidence="1 7">Cytoplasm</location>
        <location evidence="1 7">Cytoskeleton</location>
    </subcellularLocation>
</comment>
<keyword evidence="9" id="KW-1185">Reference proteome</keyword>
<dbReference type="Gene3D" id="3.90.1150.210">
    <property type="entry name" value="F-actin capping protein, beta subunit"/>
    <property type="match status" value="1"/>
</dbReference>
<evidence type="ECO:0000313" key="8">
    <source>
        <dbReference type="EMBL" id="KDO83849.1"/>
    </source>
</evidence>
<name>A0A067GW65_CITSI</name>
<dbReference type="SUPFAM" id="SSF90096">
    <property type="entry name" value="Subunits of heterodimeric actin filament capping protein Capz"/>
    <property type="match status" value="1"/>
</dbReference>
<dbReference type="InterPro" id="IPR001698">
    <property type="entry name" value="CAPZB"/>
</dbReference>
<dbReference type="InterPro" id="IPR037282">
    <property type="entry name" value="CapZ_alpha/beta"/>
</dbReference>
<dbReference type="Pfam" id="PF01115">
    <property type="entry name" value="F_actin_cap_B"/>
    <property type="match status" value="1"/>
</dbReference>
<comment type="similarity">
    <text evidence="2 7">Belongs to the F-actin-capping protein beta subunit family.</text>
</comment>
<dbReference type="EMBL" id="KK784874">
    <property type="protein sequence ID" value="KDO83849.1"/>
    <property type="molecule type" value="Genomic_DNA"/>
</dbReference>
<keyword evidence="4 7" id="KW-0963">Cytoplasm</keyword>
<dbReference type="GO" id="GO:0051016">
    <property type="term" value="P:barbed-end actin filament capping"/>
    <property type="evidence" value="ECO:0007669"/>
    <property type="project" value="UniProtKB-UniRule"/>
</dbReference>
<protein>
    <recommendedName>
        <fullName evidence="7">F-actin-capping protein subunit beta</fullName>
    </recommendedName>
</protein>
<proteinExistence type="inferred from homology"/>
<comment type="subunit">
    <text evidence="7">Heterodimer of an alpha and a beta subunit.</text>
</comment>
<organism evidence="8 9">
    <name type="scientific">Citrus sinensis</name>
    <name type="common">Sweet orange</name>
    <name type="synonym">Citrus aurantium var. sinensis</name>
    <dbReference type="NCBI Taxonomy" id="2711"/>
    <lineage>
        <taxon>Eukaryota</taxon>
        <taxon>Viridiplantae</taxon>
        <taxon>Streptophyta</taxon>
        <taxon>Embryophyta</taxon>
        <taxon>Tracheophyta</taxon>
        <taxon>Spermatophyta</taxon>
        <taxon>Magnoliopsida</taxon>
        <taxon>eudicotyledons</taxon>
        <taxon>Gunneridae</taxon>
        <taxon>Pentapetalae</taxon>
        <taxon>rosids</taxon>
        <taxon>malvids</taxon>
        <taxon>Sapindales</taxon>
        <taxon>Rutaceae</taxon>
        <taxon>Aurantioideae</taxon>
        <taxon>Citrus</taxon>
    </lineage>
</organism>
<evidence type="ECO:0000256" key="4">
    <source>
        <dbReference type="ARBA" id="ARBA00022490"/>
    </source>
</evidence>
<gene>
    <name evidence="8" type="ORF">CISIN_1g0251061mg</name>
</gene>
<keyword evidence="3 7" id="KW-0117">Actin capping</keyword>
<dbReference type="PANTHER" id="PTHR10619:SF0">
    <property type="entry name" value="F-ACTIN-CAPPING PROTEIN SUBUNIT BETA ISOFORMS 1 AND 2"/>
    <property type="match status" value="1"/>
</dbReference>
<evidence type="ECO:0000256" key="7">
    <source>
        <dbReference type="RuleBase" id="RU365078"/>
    </source>
</evidence>
<dbReference type="AlphaFoldDB" id="A0A067GW65"/>
<keyword evidence="5 7" id="KW-0009">Actin-binding</keyword>
<dbReference type="GO" id="GO:0008290">
    <property type="term" value="C:F-actin capping protein complex"/>
    <property type="evidence" value="ECO:0007669"/>
    <property type="project" value="UniProtKB-UniRule"/>
</dbReference>
<dbReference type="Proteomes" id="UP000027120">
    <property type="component" value="Unassembled WGS sequence"/>
</dbReference>